<dbReference type="Pfam" id="PF03602">
    <property type="entry name" value="Cons_hypoth95"/>
    <property type="match status" value="1"/>
</dbReference>
<dbReference type="GO" id="GO:0008168">
    <property type="term" value="F:methyltransferase activity"/>
    <property type="evidence" value="ECO:0007669"/>
    <property type="project" value="UniProtKB-KW"/>
</dbReference>
<dbReference type="PANTHER" id="PTHR43542">
    <property type="entry name" value="METHYLTRANSFERASE"/>
    <property type="match status" value="1"/>
</dbReference>
<dbReference type="Gene3D" id="3.40.50.150">
    <property type="entry name" value="Vaccinia Virus protein VP39"/>
    <property type="match status" value="1"/>
</dbReference>
<feature type="compositionally biased region" description="Low complexity" evidence="3">
    <location>
        <begin position="198"/>
        <end position="212"/>
    </location>
</feature>
<dbReference type="AlphaFoldDB" id="A0A8J7QA17"/>
<dbReference type="RefSeq" id="WP_207859680.1">
    <property type="nucleotide sequence ID" value="NZ_JAFREP010000014.1"/>
</dbReference>
<evidence type="ECO:0000256" key="3">
    <source>
        <dbReference type="SAM" id="MobiDB-lite"/>
    </source>
</evidence>
<keyword evidence="2" id="KW-0808">Transferase</keyword>
<feature type="region of interest" description="Disordered" evidence="3">
    <location>
        <begin position="193"/>
        <end position="212"/>
    </location>
</feature>
<gene>
    <name evidence="4" type="ORF">J3U88_14960</name>
</gene>
<comment type="caution">
    <text evidence="4">The sequence shown here is derived from an EMBL/GenBank/DDBJ whole genome shotgun (WGS) entry which is preliminary data.</text>
</comment>
<sequence>MSRKKGPRSRIRIHRGTLGGRFLHFYDEPDMRPTLARVREAVCSMIADDAESHGFLDLCSGSGAMAFEAFSMGFSPVYAVDVQDAVVENLQRETEALDAKIKTVRSDAFRFIRRGCEPGKYVIYGDPPYAAAGKFHPKMLRYLSEATWPETGSYYLAEQEKDAFPEAPEHLTLEKVKKYGRVFIGIYRVERAGRGDQDGQTDQNDQAGDTEA</sequence>
<protein>
    <submittedName>
        <fullName evidence="4">RsmD family RNA methyltransferase</fullName>
    </submittedName>
</protein>
<proteinExistence type="predicted"/>
<dbReference type="PIRSF" id="PIRSF004553">
    <property type="entry name" value="CHP00095"/>
    <property type="match status" value="1"/>
</dbReference>
<evidence type="ECO:0000256" key="2">
    <source>
        <dbReference type="ARBA" id="ARBA00022679"/>
    </source>
</evidence>
<organism evidence="4 5">
    <name type="scientific">Acanthopleuribacter pedis</name>
    <dbReference type="NCBI Taxonomy" id="442870"/>
    <lineage>
        <taxon>Bacteria</taxon>
        <taxon>Pseudomonadati</taxon>
        <taxon>Acidobacteriota</taxon>
        <taxon>Holophagae</taxon>
        <taxon>Acanthopleuribacterales</taxon>
        <taxon>Acanthopleuribacteraceae</taxon>
        <taxon>Acanthopleuribacter</taxon>
    </lineage>
</organism>
<name>A0A8J7QA17_9BACT</name>
<keyword evidence="1 4" id="KW-0489">Methyltransferase</keyword>
<dbReference type="PANTHER" id="PTHR43542:SF1">
    <property type="entry name" value="METHYLTRANSFERASE"/>
    <property type="match status" value="1"/>
</dbReference>
<evidence type="ECO:0000313" key="5">
    <source>
        <dbReference type="Proteomes" id="UP000664417"/>
    </source>
</evidence>
<dbReference type="GO" id="GO:0031167">
    <property type="term" value="P:rRNA methylation"/>
    <property type="evidence" value="ECO:0007669"/>
    <property type="project" value="InterPro"/>
</dbReference>
<evidence type="ECO:0000313" key="4">
    <source>
        <dbReference type="EMBL" id="MBO1319774.1"/>
    </source>
</evidence>
<dbReference type="Proteomes" id="UP000664417">
    <property type="component" value="Unassembled WGS sequence"/>
</dbReference>
<keyword evidence="5" id="KW-1185">Reference proteome</keyword>
<dbReference type="CDD" id="cd02440">
    <property type="entry name" value="AdoMet_MTases"/>
    <property type="match status" value="1"/>
</dbReference>
<dbReference type="InterPro" id="IPR004398">
    <property type="entry name" value="RNA_MeTrfase_RsmD"/>
</dbReference>
<dbReference type="SUPFAM" id="SSF53335">
    <property type="entry name" value="S-adenosyl-L-methionine-dependent methyltransferases"/>
    <property type="match status" value="1"/>
</dbReference>
<dbReference type="InterPro" id="IPR029063">
    <property type="entry name" value="SAM-dependent_MTases_sf"/>
</dbReference>
<dbReference type="EMBL" id="JAFREP010000014">
    <property type="protein sequence ID" value="MBO1319774.1"/>
    <property type="molecule type" value="Genomic_DNA"/>
</dbReference>
<evidence type="ECO:0000256" key="1">
    <source>
        <dbReference type="ARBA" id="ARBA00022603"/>
    </source>
</evidence>
<accession>A0A8J7QA17</accession>
<reference evidence="4" key="1">
    <citation type="submission" date="2021-03" db="EMBL/GenBank/DDBJ databases">
        <authorList>
            <person name="Wang G."/>
        </authorList>
    </citation>
    <scope>NUCLEOTIDE SEQUENCE</scope>
    <source>
        <strain evidence="4">KCTC 12899</strain>
    </source>
</reference>